<reference evidence="2" key="1">
    <citation type="submission" date="2021-03" db="EMBL/GenBank/DDBJ databases">
        <title>Taxonomic study of Clostridium polyendosporum from meadow-gley soil under rice.</title>
        <authorList>
            <person name="Kobayashi H."/>
            <person name="Tanizawa Y."/>
            <person name="Yagura M."/>
        </authorList>
    </citation>
    <scope>NUCLEOTIDE SEQUENCE</scope>
    <source>
        <strain evidence="2">JCM 30710</strain>
    </source>
</reference>
<organism evidence="2 3">
    <name type="scientific">Clostridium polyendosporum</name>
    <dbReference type="NCBI Taxonomy" id="69208"/>
    <lineage>
        <taxon>Bacteria</taxon>
        <taxon>Bacillati</taxon>
        <taxon>Bacillota</taxon>
        <taxon>Clostridia</taxon>
        <taxon>Eubacteriales</taxon>
        <taxon>Clostridiaceae</taxon>
        <taxon>Clostridium</taxon>
    </lineage>
</organism>
<dbReference type="AlphaFoldDB" id="A0A919RYF7"/>
<feature type="domain" description="DUF4007" evidence="1">
    <location>
        <begin position="9"/>
        <end position="303"/>
    </location>
</feature>
<evidence type="ECO:0000313" key="3">
    <source>
        <dbReference type="Proteomes" id="UP000679179"/>
    </source>
</evidence>
<protein>
    <recommendedName>
        <fullName evidence="1">DUF4007 domain-containing protein</fullName>
    </recommendedName>
</protein>
<sequence length="306" mass="35579">MAVKIRLKGHESFNIREGWLRKGISVVYEKNMPYIDNEDAKDVFSEDDAVDTLGVGSNMVKSIKYWLQACGLIDDRRTKKGRRLSILSSGFGDIVNKNDPYFEEMFTLWLIHYKLVTNLENATSWYLFFNDFKVNEFSRHDLYNGLELGLSRLDLNLKYSERSLHDDCVCIVKTYSTNTEDLKNPEENLCCPLAELGLLNRKVNLDKKEVFIKKKPRVDILDPRVVLYVIVDRLNGEANTTIDKLLNENCNIGKVFNLDTSLINYYLDELERRGYLTVNRTAGLDTIYLKKEINCIDLMNEYYQNS</sequence>
<keyword evidence="3" id="KW-1185">Reference proteome</keyword>
<evidence type="ECO:0000313" key="2">
    <source>
        <dbReference type="EMBL" id="GIM28835.1"/>
    </source>
</evidence>
<accession>A0A919RYF7</accession>
<comment type="caution">
    <text evidence="2">The sequence shown here is derived from an EMBL/GenBank/DDBJ whole genome shotgun (WGS) entry which is preliminary data.</text>
</comment>
<gene>
    <name evidence="2" type="ORF">CPJCM30710_15010</name>
</gene>
<dbReference type="Proteomes" id="UP000679179">
    <property type="component" value="Unassembled WGS sequence"/>
</dbReference>
<dbReference type="InterPro" id="IPR025248">
    <property type="entry name" value="DUF4007"/>
</dbReference>
<dbReference type="RefSeq" id="WP_212903555.1">
    <property type="nucleotide sequence ID" value="NZ_BOPZ01000010.1"/>
</dbReference>
<evidence type="ECO:0000259" key="1">
    <source>
        <dbReference type="Pfam" id="PF13182"/>
    </source>
</evidence>
<name>A0A919RYF7_9CLOT</name>
<proteinExistence type="predicted"/>
<dbReference type="Pfam" id="PF13182">
    <property type="entry name" value="DUF4007"/>
    <property type="match status" value="1"/>
</dbReference>
<dbReference type="EMBL" id="BOPZ01000010">
    <property type="protein sequence ID" value="GIM28835.1"/>
    <property type="molecule type" value="Genomic_DNA"/>
</dbReference>